<dbReference type="GO" id="GO:0006364">
    <property type="term" value="P:rRNA processing"/>
    <property type="evidence" value="ECO:0007669"/>
    <property type="project" value="InterPro"/>
</dbReference>
<feature type="compositionally biased region" description="Acidic residues" evidence="5">
    <location>
        <begin position="190"/>
        <end position="224"/>
    </location>
</feature>
<evidence type="ECO:0000256" key="4">
    <source>
        <dbReference type="ARBA" id="ARBA00023242"/>
    </source>
</evidence>
<feature type="compositionally biased region" description="Basic residues" evidence="5">
    <location>
        <begin position="620"/>
        <end position="636"/>
    </location>
</feature>
<evidence type="ECO:0000313" key="9">
    <source>
        <dbReference type="Proteomes" id="UP000636709"/>
    </source>
</evidence>
<comment type="similarity">
    <text evidence="2">Belongs to the ESF1 family.</text>
</comment>
<dbReference type="GO" id="GO:0005730">
    <property type="term" value="C:nucleolus"/>
    <property type="evidence" value="ECO:0007669"/>
    <property type="project" value="UniProtKB-SubCell"/>
</dbReference>
<dbReference type="EMBL" id="JACEFO010002272">
    <property type="protein sequence ID" value="KAF8669122.1"/>
    <property type="molecule type" value="Genomic_DNA"/>
</dbReference>
<feature type="domain" description="ESF1 RRM" evidence="7">
    <location>
        <begin position="248"/>
        <end position="364"/>
    </location>
</feature>
<dbReference type="Pfam" id="PF08159">
    <property type="entry name" value="NUC153"/>
    <property type="match status" value="1"/>
</dbReference>
<feature type="region of interest" description="Disordered" evidence="5">
    <location>
        <begin position="1"/>
        <end position="95"/>
    </location>
</feature>
<evidence type="ECO:0000256" key="2">
    <source>
        <dbReference type="ARBA" id="ARBA00009087"/>
    </source>
</evidence>
<feature type="compositionally biased region" description="Acidic residues" evidence="5">
    <location>
        <begin position="531"/>
        <end position="541"/>
    </location>
</feature>
<keyword evidence="9" id="KW-1185">Reference proteome</keyword>
<feature type="compositionally biased region" description="Basic and acidic residues" evidence="5">
    <location>
        <begin position="560"/>
        <end position="576"/>
    </location>
</feature>
<dbReference type="InterPro" id="IPR056750">
    <property type="entry name" value="RRM_ESF1"/>
</dbReference>
<feature type="compositionally biased region" description="Acidic residues" evidence="5">
    <location>
        <begin position="492"/>
        <end position="506"/>
    </location>
</feature>
<dbReference type="AlphaFoldDB" id="A0A835E9A4"/>
<evidence type="ECO:0000256" key="3">
    <source>
        <dbReference type="ARBA" id="ARBA00023054"/>
    </source>
</evidence>
<feature type="compositionally biased region" description="Basic and acidic residues" evidence="5">
    <location>
        <begin position="637"/>
        <end position="655"/>
    </location>
</feature>
<organism evidence="8 9">
    <name type="scientific">Digitaria exilis</name>
    <dbReference type="NCBI Taxonomy" id="1010633"/>
    <lineage>
        <taxon>Eukaryota</taxon>
        <taxon>Viridiplantae</taxon>
        <taxon>Streptophyta</taxon>
        <taxon>Embryophyta</taxon>
        <taxon>Tracheophyta</taxon>
        <taxon>Spermatophyta</taxon>
        <taxon>Magnoliopsida</taxon>
        <taxon>Liliopsida</taxon>
        <taxon>Poales</taxon>
        <taxon>Poaceae</taxon>
        <taxon>PACMAD clade</taxon>
        <taxon>Panicoideae</taxon>
        <taxon>Panicodae</taxon>
        <taxon>Paniceae</taxon>
        <taxon>Anthephorinae</taxon>
        <taxon>Digitaria</taxon>
    </lineage>
</organism>
<evidence type="ECO:0008006" key="10">
    <source>
        <dbReference type="Google" id="ProtNLM"/>
    </source>
</evidence>
<feature type="region of interest" description="Disordered" evidence="5">
    <location>
        <begin position="125"/>
        <end position="226"/>
    </location>
</feature>
<comment type="subcellular location">
    <subcellularLocation>
        <location evidence="1">Nucleus</location>
        <location evidence="1">Nucleolus</location>
    </subcellularLocation>
</comment>
<keyword evidence="4" id="KW-0539">Nucleus</keyword>
<feature type="region of interest" description="Disordered" evidence="5">
    <location>
        <begin position="730"/>
        <end position="773"/>
    </location>
</feature>
<dbReference type="InterPro" id="IPR039754">
    <property type="entry name" value="Esf1"/>
</dbReference>
<dbReference type="Proteomes" id="UP000636709">
    <property type="component" value="Unassembled WGS sequence"/>
</dbReference>
<dbReference type="GO" id="GO:0003723">
    <property type="term" value="F:RNA binding"/>
    <property type="evidence" value="ECO:0007669"/>
    <property type="project" value="TreeGrafter"/>
</dbReference>
<protein>
    <recommendedName>
        <fullName evidence="10">NUC153 domain-containing protein</fullName>
    </recommendedName>
</protein>
<evidence type="ECO:0000259" key="6">
    <source>
        <dbReference type="Pfam" id="PF08159"/>
    </source>
</evidence>
<proteinExistence type="inferred from homology"/>
<dbReference type="PANTHER" id="PTHR12202">
    <property type="entry name" value="ESF1 HOMOLOG"/>
    <property type="match status" value="1"/>
</dbReference>
<dbReference type="OrthoDB" id="431825at2759"/>
<feature type="compositionally biased region" description="Basic and acidic residues" evidence="5">
    <location>
        <begin position="172"/>
        <end position="189"/>
    </location>
</feature>
<name>A0A835E9A4_9POAL</name>
<evidence type="ECO:0000259" key="7">
    <source>
        <dbReference type="Pfam" id="PF25121"/>
    </source>
</evidence>
<dbReference type="Pfam" id="PF25121">
    <property type="entry name" value="RRM_ESF1"/>
    <property type="match status" value="2"/>
</dbReference>
<feature type="compositionally biased region" description="Basic residues" evidence="5">
    <location>
        <begin position="673"/>
        <end position="684"/>
    </location>
</feature>
<sequence length="800" mass="91953">MAPPASADEPARHRKAKKSKPEKEEKKLNKRSQKRPAIEEEAPVADASERKKRKHKGEREEKHDGKKSREKGKREGKDVELEEEAEVRREKKMKRAMEDERFAAARMDPRFRPMRKKEAKVALDSRFSSMLTDPRFASSAAPVDKRGRRRKKRENPLLHYYLNQEEEEEEGKEGKEGKEKEKHEKVKLVEEDEEEDEELEDQEEDDSSSSDDDEDEDMDDDDEYSVGSDIAHYLMGRHDDTPMIDKETHRLAVVNMDWDHIKAVDLYMVMTSCLPKGGRVLSVSIYPSEFGLKCMEIESTQGPAALVNANADDKGSEDEEYDKDEEEYNTDDEENTDDDNDEEEVDSDKENNRLRAYELSRLKLVRNAFSDRFFVISLFSCRYYYAVVVCDSSATANHLYMTLDGTEFLKTANVFDLQFIPDSREFKHPARDVATEAPPSYKEPDFETRALQHSRVKLTWDEDEPERKKVLRRKFTDDQLDELNMYLASDDSASDDDGVDNSDDESLPNVGAKRKLTKEERLAILLQGDKSDEEQTDDQDMEITFNTELEDLSKRVQQRKNNEEKTVWEKHQEKMKEKRRARKRGLKDEGDNDDYSSEDDPDEDDDFFAAEQSDEERKPSKSKKQKAKAKDKGKRKGKDDSTEEHLEQAATKEELELLVAGDLDTASGAKGYNLKRKKGKKGKKGKEESVEDKLPDIDLSKDERFSEMFRSHLFALDPTDPQYKRSAAFMRKQTGKPGANARKAEGSSLEGTLPPDDAAAKINDYQKPDEASTQKLQILSTVKSLKRNLGAFKKASTGPR</sequence>
<feature type="region of interest" description="Disordered" evidence="5">
    <location>
        <begin position="488"/>
        <end position="514"/>
    </location>
</feature>
<evidence type="ECO:0000256" key="5">
    <source>
        <dbReference type="SAM" id="MobiDB-lite"/>
    </source>
</evidence>
<feature type="domain" description="ESF1 RRM" evidence="7">
    <location>
        <begin position="381"/>
        <end position="435"/>
    </location>
</feature>
<keyword evidence="3" id="KW-0175">Coiled coil</keyword>
<comment type="caution">
    <text evidence="8">The sequence shown here is derived from an EMBL/GenBank/DDBJ whole genome shotgun (WGS) entry which is preliminary data.</text>
</comment>
<feature type="domain" description="NUC153" evidence="6">
    <location>
        <begin position="702"/>
        <end position="726"/>
    </location>
</feature>
<gene>
    <name evidence="8" type="ORF">HU200_051447</name>
</gene>
<feature type="compositionally biased region" description="Acidic residues" evidence="5">
    <location>
        <begin position="590"/>
        <end position="614"/>
    </location>
</feature>
<feature type="region of interest" description="Disordered" evidence="5">
    <location>
        <begin position="526"/>
        <end position="692"/>
    </location>
</feature>
<evidence type="ECO:0000313" key="8">
    <source>
        <dbReference type="EMBL" id="KAF8669122.1"/>
    </source>
</evidence>
<dbReference type="InterPro" id="IPR012580">
    <property type="entry name" value="NUC153"/>
</dbReference>
<accession>A0A835E9A4</accession>
<feature type="region of interest" description="Disordered" evidence="5">
    <location>
        <begin position="307"/>
        <end position="349"/>
    </location>
</feature>
<evidence type="ECO:0000256" key="1">
    <source>
        <dbReference type="ARBA" id="ARBA00004604"/>
    </source>
</evidence>
<dbReference type="PANTHER" id="PTHR12202:SF0">
    <property type="entry name" value="ESF1 HOMOLOG"/>
    <property type="match status" value="1"/>
</dbReference>
<feature type="compositionally biased region" description="Acidic residues" evidence="5">
    <location>
        <begin position="315"/>
        <end position="347"/>
    </location>
</feature>
<reference evidence="8" key="1">
    <citation type="submission" date="2020-07" db="EMBL/GenBank/DDBJ databases">
        <title>Genome sequence and genetic diversity analysis of an under-domesticated orphan crop, white fonio (Digitaria exilis).</title>
        <authorList>
            <person name="Bennetzen J.L."/>
            <person name="Chen S."/>
            <person name="Ma X."/>
            <person name="Wang X."/>
            <person name="Yssel A.E.J."/>
            <person name="Chaluvadi S.R."/>
            <person name="Johnson M."/>
            <person name="Gangashetty P."/>
            <person name="Hamidou F."/>
            <person name="Sanogo M.D."/>
            <person name="Zwaenepoel A."/>
            <person name="Wallace J."/>
            <person name="Van De Peer Y."/>
            <person name="Van Deynze A."/>
        </authorList>
    </citation>
    <scope>NUCLEOTIDE SEQUENCE</scope>
    <source>
        <tissue evidence="8">Leaves</tissue>
    </source>
</reference>